<dbReference type="SUPFAM" id="SSF49503">
    <property type="entry name" value="Cupredoxins"/>
    <property type="match status" value="3"/>
</dbReference>
<feature type="domain" description="Plastocyanin-like" evidence="2">
    <location>
        <begin position="247"/>
        <end position="324"/>
    </location>
</feature>
<evidence type="ECO:0000259" key="4">
    <source>
        <dbReference type="Pfam" id="PF07732"/>
    </source>
</evidence>
<dbReference type="CDD" id="cd13868">
    <property type="entry name" value="CuRO_2_CotA_like"/>
    <property type="match status" value="1"/>
</dbReference>
<keyword evidence="6" id="KW-1185">Reference proteome</keyword>
<dbReference type="InterPro" id="IPR008972">
    <property type="entry name" value="Cupredoxin"/>
</dbReference>
<dbReference type="InterPro" id="IPR011706">
    <property type="entry name" value="Cu-oxidase_C"/>
</dbReference>
<dbReference type="GO" id="GO:0005507">
    <property type="term" value="F:copper ion binding"/>
    <property type="evidence" value="ECO:0007669"/>
    <property type="project" value="InterPro"/>
</dbReference>
<dbReference type="Pfam" id="PF00394">
    <property type="entry name" value="Cu-oxidase"/>
    <property type="match status" value="1"/>
</dbReference>
<dbReference type="AlphaFoldDB" id="A0A938Y108"/>
<dbReference type="PANTHER" id="PTHR48267">
    <property type="entry name" value="CUPREDOXIN SUPERFAMILY PROTEIN"/>
    <property type="match status" value="1"/>
</dbReference>
<evidence type="ECO:0000313" key="6">
    <source>
        <dbReference type="Proteomes" id="UP000717624"/>
    </source>
</evidence>
<evidence type="ECO:0000259" key="2">
    <source>
        <dbReference type="Pfam" id="PF00394"/>
    </source>
</evidence>
<gene>
    <name evidence="5" type="ORF">JOD01_003010</name>
</gene>
<evidence type="ECO:0000313" key="5">
    <source>
        <dbReference type="EMBL" id="MBM7591371.1"/>
    </source>
</evidence>
<accession>A0A938Y108</accession>
<dbReference type="FunFam" id="2.60.40.420:FF:000087">
    <property type="entry name" value="Spore coat protein A"/>
    <property type="match status" value="1"/>
</dbReference>
<dbReference type="CDD" id="cd13891">
    <property type="entry name" value="CuRO_3_CotA_like"/>
    <property type="match status" value="1"/>
</dbReference>
<proteinExistence type="inferred from homology"/>
<keyword evidence="5" id="KW-0167">Capsid protein</keyword>
<sequence>MKSNLPKSKLKLNKFADPLPIPPLLQPVSKTRKSTYYEVTMRAFKQKLHRDLPPTRLWGYEGMFPGPTIEARRGELVRVKWSNQLPTKHFLPVDSSIHGVAHYPEVRTVVHLHGVNSRPDSDGYPEAWYTQDFTEVGPLFSREVYEYDNQLNAAAFWYHDHALGITRLNVYAGLAGFYLLRDQHEASLNLPKGKYEIPLMIQDRSFKPDGSLAYPETPDPQDKTLPKPSIVPGFCGETILVNGKVWPFLEVEPRKYRFRILNASNTRSYTLFLDNQMPITQIGTDSGFLRNPVSVSELTLAPAERVDIILDFSQHANEKIALKNSSPCGGEAPNPKTTAYVMQFRVSLPLADKDTSEIPRVLARQTAPNPLKAERTRNLTLSGSADHYGRPLLLLDNKSWMNRISETPGVGDTEVWQLINLTANMHPIHIHLIHFYVLERIPFDVDLYNRTGELVFTGPPRQPEPYERGPKDTVQATPGEVTRIVMQFGPHTGRYVWHCHILEHEDHDMMRPFEVR</sequence>
<dbReference type="PANTHER" id="PTHR48267:SF1">
    <property type="entry name" value="BILIRUBIN OXIDASE"/>
    <property type="match status" value="1"/>
</dbReference>
<dbReference type="GO" id="GO:0016491">
    <property type="term" value="F:oxidoreductase activity"/>
    <property type="evidence" value="ECO:0007669"/>
    <property type="project" value="InterPro"/>
</dbReference>
<dbReference type="InterPro" id="IPR001117">
    <property type="entry name" value="Cu-oxidase_2nd"/>
</dbReference>
<dbReference type="CDD" id="cd13844">
    <property type="entry name" value="CuRO_1_BOD_CotA_like"/>
    <property type="match status" value="1"/>
</dbReference>
<comment type="caution">
    <text evidence="5">The sequence shown here is derived from an EMBL/GenBank/DDBJ whole genome shotgun (WGS) entry which is preliminary data.</text>
</comment>
<feature type="domain" description="Plastocyanin-like" evidence="4">
    <location>
        <begin position="54"/>
        <end position="91"/>
    </location>
</feature>
<protein>
    <submittedName>
        <fullName evidence="5">Spore coat protein A</fullName>
    </submittedName>
</protein>
<keyword evidence="5" id="KW-0946">Virion</keyword>
<dbReference type="Proteomes" id="UP000717624">
    <property type="component" value="Unassembled WGS sequence"/>
</dbReference>
<dbReference type="Pfam" id="PF07731">
    <property type="entry name" value="Cu-oxidase_2"/>
    <property type="match status" value="1"/>
</dbReference>
<dbReference type="RefSeq" id="WP_204519083.1">
    <property type="nucleotide sequence ID" value="NZ_BAABIN010000003.1"/>
</dbReference>
<feature type="domain" description="Plastocyanin-like" evidence="4">
    <location>
        <begin position="107"/>
        <end position="183"/>
    </location>
</feature>
<dbReference type="Pfam" id="PF07732">
    <property type="entry name" value="Cu-oxidase_3"/>
    <property type="match status" value="2"/>
</dbReference>
<dbReference type="EMBL" id="JAFBEB010000011">
    <property type="protein sequence ID" value="MBM7591371.1"/>
    <property type="molecule type" value="Genomic_DNA"/>
</dbReference>
<evidence type="ECO:0000256" key="1">
    <source>
        <dbReference type="ARBA" id="ARBA00010609"/>
    </source>
</evidence>
<comment type="similarity">
    <text evidence="1">Belongs to the multicopper oxidase family.</text>
</comment>
<organism evidence="5 6">
    <name type="scientific">Brevibacillus fulvus</name>
    <dbReference type="NCBI Taxonomy" id="1125967"/>
    <lineage>
        <taxon>Bacteria</taxon>
        <taxon>Bacillati</taxon>
        <taxon>Bacillota</taxon>
        <taxon>Bacilli</taxon>
        <taxon>Bacillales</taxon>
        <taxon>Paenibacillaceae</taxon>
        <taxon>Brevibacillus</taxon>
    </lineage>
</organism>
<dbReference type="InterPro" id="IPR045087">
    <property type="entry name" value="Cu-oxidase_fam"/>
</dbReference>
<dbReference type="Gene3D" id="2.60.40.420">
    <property type="entry name" value="Cupredoxins - blue copper proteins"/>
    <property type="match status" value="3"/>
</dbReference>
<dbReference type="InterPro" id="IPR011707">
    <property type="entry name" value="Cu-oxidase-like_N"/>
</dbReference>
<evidence type="ECO:0000259" key="3">
    <source>
        <dbReference type="Pfam" id="PF07731"/>
    </source>
</evidence>
<name>A0A938Y108_9BACL</name>
<feature type="domain" description="Plastocyanin-like" evidence="3">
    <location>
        <begin position="397"/>
        <end position="516"/>
    </location>
</feature>
<reference evidence="5" key="1">
    <citation type="submission" date="2021-01" db="EMBL/GenBank/DDBJ databases">
        <title>Genomic Encyclopedia of Type Strains, Phase IV (KMG-IV): sequencing the most valuable type-strain genomes for metagenomic binning, comparative biology and taxonomic classification.</title>
        <authorList>
            <person name="Goeker M."/>
        </authorList>
    </citation>
    <scope>NUCLEOTIDE SEQUENCE</scope>
    <source>
        <strain evidence="5">DSM 25523</strain>
    </source>
</reference>